<proteinExistence type="predicted"/>
<name>A0ACC6THW5_9MICC</name>
<sequence>MTAPGKARSGVLETPFGAVRGVLFDIDDTLVDLEYSMTTALREVSEHLLPGLDQAGWERFGRIFTHETTHYYDQYLAGEVTFNEQRLLRGRAALGHFGVELADGEESHRWLSAYMERQPAYVKPFPDVLPLLDVLDGAGIPYGAVSNNVHDYQRAKLDSAGLERVTHLVGTDTLGVAKPNPAMYLEGVRLLGTATSETLYVGDNRLLDAEGSTAAGLLGVWLNRTGEPVTGFDGHMVASLDGLVRHVTPGRFVRAESLG</sequence>
<evidence type="ECO:0000313" key="2">
    <source>
        <dbReference type="Proteomes" id="UP001549207"/>
    </source>
</evidence>
<protein>
    <submittedName>
        <fullName evidence="1">Hydrolase of the HAD superfamily</fullName>
    </submittedName>
</protein>
<keyword evidence="2" id="KW-1185">Reference proteome</keyword>
<reference evidence="1" key="1">
    <citation type="submission" date="2024-06" db="EMBL/GenBank/DDBJ databases">
        <title>Genomic Encyclopedia of Type Strains, Phase IV (KMG-IV): sequencing the most valuable type-strain genomes for metagenomic binning, comparative biology and taxonomic classification.</title>
        <authorList>
            <person name="Goeker M."/>
        </authorList>
    </citation>
    <scope>NUCLEOTIDE SEQUENCE</scope>
    <source>
        <strain evidence="1">SJCon</strain>
    </source>
</reference>
<dbReference type="Proteomes" id="UP001549207">
    <property type="component" value="Unassembled WGS sequence"/>
</dbReference>
<accession>A0ACC6THW5</accession>
<keyword evidence="1" id="KW-0378">Hydrolase</keyword>
<dbReference type="EMBL" id="JBEPNJ010000013">
    <property type="protein sequence ID" value="MET3773321.1"/>
    <property type="molecule type" value="Genomic_DNA"/>
</dbReference>
<gene>
    <name evidence="1" type="ORF">ABIC98_002981</name>
</gene>
<evidence type="ECO:0000313" key="1">
    <source>
        <dbReference type="EMBL" id="MET3773321.1"/>
    </source>
</evidence>
<comment type="caution">
    <text evidence="1">The sequence shown here is derived from an EMBL/GenBank/DDBJ whole genome shotgun (WGS) entry which is preliminary data.</text>
</comment>
<organism evidence="1 2">
    <name type="scientific">Arthrobacter nitrophenolicus</name>
    <dbReference type="NCBI Taxonomy" id="683150"/>
    <lineage>
        <taxon>Bacteria</taxon>
        <taxon>Bacillati</taxon>
        <taxon>Actinomycetota</taxon>
        <taxon>Actinomycetes</taxon>
        <taxon>Micrococcales</taxon>
        <taxon>Micrococcaceae</taxon>
        <taxon>Arthrobacter</taxon>
    </lineage>
</organism>